<protein>
    <submittedName>
        <fullName evidence="8">Chromate transporter</fullName>
    </submittedName>
</protein>
<dbReference type="InterPro" id="IPR052518">
    <property type="entry name" value="CHR_Transporter"/>
</dbReference>
<dbReference type="InterPro" id="IPR003370">
    <property type="entry name" value="Chromate_transpt"/>
</dbReference>
<comment type="caution">
    <text evidence="8">The sequence shown here is derived from an EMBL/GenBank/DDBJ whole genome shotgun (WGS) entry which is preliminary data.</text>
</comment>
<sequence>MGHLAELVWVFFKIGLFSIGGGYAIIPLIQAQVVDHYGWISQKTFTDIITISQMTPGPLAVNTSTFIGIQIGGILGAILATGGCVISGICISYLLYRFFKKHRDSNYIFEVLNGLKASSLGLIVSAAVSILLLAFTGSETLGADMAVDWIAVLVFAGSFFALRKWKVNPMLMIAVTGVIGGFIYL</sequence>
<evidence type="ECO:0000256" key="1">
    <source>
        <dbReference type="ARBA" id="ARBA00004651"/>
    </source>
</evidence>
<comment type="subcellular location">
    <subcellularLocation>
        <location evidence="1">Cell membrane</location>
        <topology evidence="1">Multi-pass membrane protein</topology>
    </subcellularLocation>
</comment>
<evidence type="ECO:0000256" key="7">
    <source>
        <dbReference type="SAM" id="Phobius"/>
    </source>
</evidence>
<evidence type="ECO:0000313" key="9">
    <source>
        <dbReference type="Proteomes" id="UP000823842"/>
    </source>
</evidence>
<organism evidence="8 9">
    <name type="scientific">Candidatus Blautia faecavium</name>
    <dbReference type="NCBI Taxonomy" id="2838487"/>
    <lineage>
        <taxon>Bacteria</taxon>
        <taxon>Bacillati</taxon>
        <taxon>Bacillota</taxon>
        <taxon>Clostridia</taxon>
        <taxon>Lachnospirales</taxon>
        <taxon>Lachnospiraceae</taxon>
        <taxon>Blautia</taxon>
    </lineage>
</organism>
<keyword evidence="6 7" id="KW-0472">Membrane</keyword>
<evidence type="ECO:0000256" key="3">
    <source>
        <dbReference type="ARBA" id="ARBA00022475"/>
    </source>
</evidence>
<reference evidence="8" key="1">
    <citation type="journal article" date="2021" name="PeerJ">
        <title>Extensive microbial diversity within the chicken gut microbiome revealed by metagenomics and culture.</title>
        <authorList>
            <person name="Gilroy R."/>
            <person name="Ravi A."/>
            <person name="Getino M."/>
            <person name="Pursley I."/>
            <person name="Horton D.L."/>
            <person name="Alikhan N.F."/>
            <person name="Baker D."/>
            <person name="Gharbi K."/>
            <person name="Hall N."/>
            <person name="Watson M."/>
            <person name="Adriaenssens E.M."/>
            <person name="Foster-Nyarko E."/>
            <person name="Jarju S."/>
            <person name="Secka A."/>
            <person name="Antonio M."/>
            <person name="Oren A."/>
            <person name="Chaudhuri R.R."/>
            <person name="La Ragione R."/>
            <person name="Hildebrand F."/>
            <person name="Pallen M.J."/>
        </authorList>
    </citation>
    <scope>NUCLEOTIDE SEQUENCE</scope>
    <source>
        <strain evidence="8">ChiSjej1B19-5720</strain>
    </source>
</reference>
<evidence type="ECO:0000256" key="5">
    <source>
        <dbReference type="ARBA" id="ARBA00022989"/>
    </source>
</evidence>
<evidence type="ECO:0000313" key="8">
    <source>
        <dbReference type="EMBL" id="HJB29899.1"/>
    </source>
</evidence>
<feature type="transmembrane region" description="Helical" evidence="7">
    <location>
        <begin position="141"/>
        <end position="160"/>
    </location>
</feature>
<feature type="transmembrane region" description="Helical" evidence="7">
    <location>
        <begin position="117"/>
        <end position="135"/>
    </location>
</feature>
<reference evidence="8" key="2">
    <citation type="submission" date="2021-04" db="EMBL/GenBank/DDBJ databases">
        <authorList>
            <person name="Gilroy R."/>
        </authorList>
    </citation>
    <scope>NUCLEOTIDE SEQUENCE</scope>
    <source>
        <strain evidence="8">ChiSjej1B19-5720</strain>
    </source>
</reference>
<comment type="similarity">
    <text evidence="2">Belongs to the chromate ion transporter (CHR) (TC 2.A.51) family.</text>
</comment>
<evidence type="ECO:0000256" key="6">
    <source>
        <dbReference type="ARBA" id="ARBA00023136"/>
    </source>
</evidence>
<gene>
    <name evidence="8" type="ORF">IAA06_14085</name>
</gene>
<feature type="transmembrane region" description="Helical" evidence="7">
    <location>
        <begin position="7"/>
        <end position="29"/>
    </location>
</feature>
<dbReference type="PANTHER" id="PTHR43663:SF1">
    <property type="entry name" value="CHROMATE TRANSPORTER"/>
    <property type="match status" value="1"/>
</dbReference>
<dbReference type="Proteomes" id="UP000823842">
    <property type="component" value="Unassembled WGS sequence"/>
</dbReference>
<evidence type="ECO:0000256" key="2">
    <source>
        <dbReference type="ARBA" id="ARBA00005262"/>
    </source>
</evidence>
<accession>A0A9D2LVF7</accession>
<proteinExistence type="inferred from homology"/>
<dbReference type="GO" id="GO:0005886">
    <property type="term" value="C:plasma membrane"/>
    <property type="evidence" value="ECO:0007669"/>
    <property type="project" value="UniProtKB-SubCell"/>
</dbReference>
<dbReference type="Pfam" id="PF02417">
    <property type="entry name" value="Chromate_transp"/>
    <property type="match status" value="1"/>
</dbReference>
<keyword evidence="5 7" id="KW-1133">Transmembrane helix</keyword>
<dbReference type="EMBL" id="DWYZ01000269">
    <property type="protein sequence ID" value="HJB29899.1"/>
    <property type="molecule type" value="Genomic_DNA"/>
</dbReference>
<keyword evidence="4 7" id="KW-0812">Transmembrane</keyword>
<keyword evidence="3" id="KW-1003">Cell membrane</keyword>
<evidence type="ECO:0000256" key="4">
    <source>
        <dbReference type="ARBA" id="ARBA00022692"/>
    </source>
</evidence>
<feature type="transmembrane region" description="Helical" evidence="7">
    <location>
        <begin position="67"/>
        <end position="96"/>
    </location>
</feature>
<dbReference type="GO" id="GO:0015109">
    <property type="term" value="F:chromate transmembrane transporter activity"/>
    <property type="evidence" value="ECO:0007669"/>
    <property type="project" value="InterPro"/>
</dbReference>
<name>A0A9D2LVF7_9FIRM</name>
<dbReference type="AlphaFoldDB" id="A0A9D2LVF7"/>
<feature type="transmembrane region" description="Helical" evidence="7">
    <location>
        <begin position="167"/>
        <end position="184"/>
    </location>
</feature>
<dbReference type="PANTHER" id="PTHR43663">
    <property type="entry name" value="CHROMATE TRANSPORT PROTEIN-RELATED"/>
    <property type="match status" value="1"/>
</dbReference>